<dbReference type="Proteomes" id="UP001177670">
    <property type="component" value="Unassembled WGS sequence"/>
</dbReference>
<accession>A0AA40GER3</accession>
<dbReference type="EMBL" id="JAHYIQ010000001">
    <property type="protein sequence ID" value="KAK1136394.1"/>
    <property type="molecule type" value="Genomic_DNA"/>
</dbReference>
<keyword evidence="3" id="KW-1185">Reference proteome</keyword>
<comment type="caution">
    <text evidence="2">The sequence shown here is derived from an EMBL/GenBank/DDBJ whole genome shotgun (WGS) entry which is preliminary data.</text>
</comment>
<feature type="region of interest" description="Disordered" evidence="1">
    <location>
        <begin position="1"/>
        <end position="50"/>
    </location>
</feature>
<evidence type="ECO:0000313" key="3">
    <source>
        <dbReference type="Proteomes" id="UP001177670"/>
    </source>
</evidence>
<organism evidence="2 3">
    <name type="scientific">Melipona bicolor</name>
    <dbReference type="NCBI Taxonomy" id="60889"/>
    <lineage>
        <taxon>Eukaryota</taxon>
        <taxon>Metazoa</taxon>
        <taxon>Ecdysozoa</taxon>
        <taxon>Arthropoda</taxon>
        <taxon>Hexapoda</taxon>
        <taxon>Insecta</taxon>
        <taxon>Pterygota</taxon>
        <taxon>Neoptera</taxon>
        <taxon>Endopterygota</taxon>
        <taxon>Hymenoptera</taxon>
        <taxon>Apocrita</taxon>
        <taxon>Aculeata</taxon>
        <taxon>Apoidea</taxon>
        <taxon>Anthophila</taxon>
        <taxon>Apidae</taxon>
        <taxon>Melipona</taxon>
    </lineage>
</organism>
<gene>
    <name evidence="2" type="ORF">K0M31_000952</name>
</gene>
<evidence type="ECO:0000313" key="2">
    <source>
        <dbReference type="EMBL" id="KAK1136394.1"/>
    </source>
</evidence>
<sequence>MRKEEEEEEEEGGGAAEETPSRTPFEKGAPVKPVLLRGKAPPRTFHGRGCAFIGQGTRRTLDRLAPPKPNVHG</sequence>
<dbReference type="AlphaFoldDB" id="A0AA40GER3"/>
<protein>
    <submittedName>
        <fullName evidence="2">Uncharacterized protein</fullName>
    </submittedName>
</protein>
<feature type="compositionally biased region" description="Acidic residues" evidence="1">
    <location>
        <begin position="1"/>
        <end position="12"/>
    </location>
</feature>
<evidence type="ECO:0000256" key="1">
    <source>
        <dbReference type="SAM" id="MobiDB-lite"/>
    </source>
</evidence>
<name>A0AA40GER3_9HYME</name>
<reference evidence="2" key="1">
    <citation type="submission" date="2021-10" db="EMBL/GenBank/DDBJ databases">
        <title>Melipona bicolor Genome sequencing and assembly.</title>
        <authorList>
            <person name="Araujo N.S."/>
            <person name="Arias M.C."/>
        </authorList>
    </citation>
    <scope>NUCLEOTIDE SEQUENCE</scope>
    <source>
        <strain evidence="2">USP_2M_L1-L4_2017</strain>
        <tissue evidence="2">Whole body</tissue>
    </source>
</reference>
<proteinExistence type="predicted"/>